<organism evidence="2">
    <name type="scientific">Timema genevievae</name>
    <name type="common">Walking stick</name>
    <dbReference type="NCBI Taxonomy" id="629358"/>
    <lineage>
        <taxon>Eukaryota</taxon>
        <taxon>Metazoa</taxon>
        <taxon>Ecdysozoa</taxon>
        <taxon>Arthropoda</taxon>
        <taxon>Hexapoda</taxon>
        <taxon>Insecta</taxon>
        <taxon>Pterygota</taxon>
        <taxon>Neoptera</taxon>
        <taxon>Polyneoptera</taxon>
        <taxon>Phasmatodea</taxon>
        <taxon>Timematodea</taxon>
        <taxon>Timematoidea</taxon>
        <taxon>Timematidae</taxon>
        <taxon>Timema</taxon>
    </lineage>
</organism>
<evidence type="ECO:0000313" key="2">
    <source>
        <dbReference type="EMBL" id="CAD7593469.1"/>
    </source>
</evidence>
<reference evidence="2" key="1">
    <citation type="submission" date="2020-11" db="EMBL/GenBank/DDBJ databases">
        <authorList>
            <person name="Tran Van P."/>
        </authorList>
    </citation>
    <scope>NUCLEOTIDE SEQUENCE</scope>
</reference>
<dbReference type="EMBL" id="OE840962">
    <property type="protein sequence ID" value="CAD7593469.1"/>
    <property type="molecule type" value="Genomic_DNA"/>
</dbReference>
<feature type="region of interest" description="Disordered" evidence="1">
    <location>
        <begin position="1"/>
        <end position="32"/>
    </location>
</feature>
<protein>
    <submittedName>
        <fullName evidence="2">Uncharacterized protein</fullName>
    </submittedName>
</protein>
<gene>
    <name evidence="2" type="ORF">TGEB3V08_LOCUS5327</name>
</gene>
<evidence type="ECO:0000256" key="1">
    <source>
        <dbReference type="SAM" id="MobiDB-lite"/>
    </source>
</evidence>
<accession>A0A7R9JZ88</accession>
<name>A0A7R9JZ88_TIMGE</name>
<sequence>MFQGKACDETTPELSNGSARRQHRATPTPRTTWPLDILRATGRVWREGKFNPALIDSQTSKGLHGKGKFNTALIDSQTSKGLHGEGKFNTALIDSQNSKGLHGEGKFNPALIDSQTSKGLHGKGKFNTALIDYQTSKGLHGKGKFNTALIDSQTSKGLHGKGMRNVEFRGIVPVRVDNYLGKPTLIATDWYRTPISLSSPEEAHGYIKHAAKHGVAEAKHVLREICSQGHCDM</sequence>
<proteinExistence type="predicted"/>
<dbReference type="AlphaFoldDB" id="A0A7R9JZ88"/>